<dbReference type="PROSITE" id="PS50011">
    <property type="entry name" value="PROTEIN_KINASE_DOM"/>
    <property type="match status" value="1"/>
</dbReference>
<comment type="catalytic activity">
    <reaction evidence="9">
        <text>L-threonyl-[protein] + ATP = O-phospho-L-threonyl-[protein] + ADP + H(+)</text>
        <dbReference type="Rhea" id="RHEA:46608"/>
        <dbReference type="Rhea" id="RHEA-COMP:11060"/>
        <dbReference type="Rhea" id="RHEA-COMP:11605"/>
        <dbReference type="ChEBI" id="CHEBI:15378"/>
        <dbReference type="ChEBI" id="CHEBI:30013"/>
        <dbReference type="ChEBI" id="CHEBI:30616"/>
        <dbReference type="ChEBI" id="CHEBI:61977"/>
        <dbReference type="ChEBI" id="CHEBI:456216"/>
        <dbReference type="EC" id="2.7.11.1"/>
    </reaction>
</comment>
<keyword evidence="3 9" id="KW-0723">Serine/threonine-protein kinase</keyword>
<dbReference type="SUPFAM" id="SSF56112">
    <property type="entry name" value="Protein kinase-like (PK-like)"/>
    <property type="match status" value="1"/>
</dbReference>
<evidence type="ECO:0000313" key="16">
    <source>
        <dbReference type="EMBL" id="KAL3083230.1"/>
    </source>
</evidence>
<evidence type="ECO:0000256" key="5">
    <source>
        <dbReference type="ARBA" id="ARBA00022679"/>
    </source>
</evidence>
<accession>A0ABD2IZZ0</accession>
<dbReference type="Pfam" id="PF00780">
    <property type="entry name" value="CNH"/>
    <property type="match status" value="1"/>
</dbReference>
<protein>
    <recommendedName>
        <fullName evidence="9">Mitogen-activated protein kinase kinase kinase kinase</fullName>
        <ecNumber evidence="9">2.7.11.1</ecNumber>
    </recommendedName>
</protein>
<dbReference type="PROSITE" id="PS50219">
    <property type="entry name" value="CNH"/>
    <property type="match status" value="1"/>
</dbReference>
<keyword evidence="8 9" id="KW-0067">ATP-binding</keyword>
<evidence type="ECO:0000256" key="6">
    <source>
        <dbReference type="ARBA" id="ARBA00022741"/>
    </source>
</evidence>
<keyword evidence="4" id="KW-0597">Phosphoprotein</keyword>
<proteinExistence type="inferred from homology"/>
<dbReference type="PIRSF" id="PIRSF038172">
    <property type="entry name" value="MAPKKKK"/>
    <property type="match status" value="1"/>
</dbReference>
<dbReference type="GO" id="GO:0005524">
    <property type="term" value="F:ATP binding"/>
    <property type="evidence" value="ECO:0007669"/>
    <property type="project" value="UniProtKB-UniRule"/>
</dbReference>
<keyword evidence="6 9" id="KW-0547">Nucleotide-binding</keyword>
<evidence type="ECO:0000256" key="13">
    <source>
        <dbReference type="SAM" id="MobiDB-lite"/>
    </source>
</evidence>
<evidence type="ECO:0000256" key="2">
    <source>
        <dbReference type="ARBA" id="ARBA00008874"/>
    </source>
</evidence>
<comment type="similarity">
    <text evidence="2 9">Belongs to the protein kinase superfamily. STE Ser/Thr protein kinase family. STE20 subfamily.</text>
</comment>
<comment type="catalytic activity">
    <reaction evidence="9">
        <text>L-seryl-[protein] + ATP = O-phospho-L-seryl-[protein] + ADP + H(+)</text>
        <dbReference type="Rhea" id="RHEA:17989"/>
        <dbReference type="Rhea" id="RHEA-COMP:9863"/>
        <dbReference type="Rhea" id="RHEA-COMP:11604"/>
        <dbReference type="ChEBI" id="CHEBI:15378"/>
        <dbReference type="ChEBI" id="CHEBI:29999"/>
        <dbReference type="ChEBI" id="CHEBI:30616"/>
        <dbReference type="ChEBI" id="CHEBI:83421"/>
        <dbReference type="ChEBI" id="CHEBI:456216"/>
        <dbReference type="EC" id="2.7.11.1"/>
    </reaction>
</comment>
<dbReference type="EMBL" id="JBICCN010000254">
    <property type="protein sequence ID" value="KAL3083230.1"/>
    <property type="molecule type" value="Genomic_DNA"/>
</dbReference>
<name>A0ABD2IZZ0_HETSC</name>
<evidence type="ECO:0000256" key="3">
    <source>
        <dbReference type="ARBA" id="ARBA00022527"/>
    </source>
</evidence>
<dbReference type="Gene3D" id="1.10.510.10">
    <property type="entry name" value="Transferase(Phosphotransferase) domain 1"/>
    <property type="match status" value="1"/>
</dbReference>
<dbReference type="Pfam" id="PF00069">
    <property type="entry name" value="Pkinase"/>
    <property type="match status" value="1"/>
</dbReference>
<dbReference type="InterPro" id="IPR017441">
    <property type="entry name" value="Protein_kinase_ATP_BS"/>
</dbReference>
<dbReference type="PANTHER" id="PTHR48012">
    <property type="entry name" value="STERILE20-LIKE KINASE, ISOFORM B-RELATED"/>
    <property type="match status" value="1"/>
</dbReference>
<dbReference type="SMART" id="SM00036">
    <property type="entry name" value="CNH"/>
    <property type="match status" value="1"/>
</dbReference>
<feature type="compositionally biased region" description="Polar residues" evidence="13">
    <location>
        <begin position="419"/>
        <end position="432"/>
    </location>
</feature>
<dbReference type="SMART" id="SM00220">
    <property type="entry name" value="S_TKc"/>
    <property type="match status" value="1"/>
</dbReference>
<dbReference type="GO" id="GO:0004674">
    <property type="term" value="F:protein serine/threonine kinase activity"/>
    <property type="evidence" value="ECO:0007669"/>
    <property type="project" value="UniProtKB-UniRule"/>
</dbReference>
<evidence type="ECO:0000313" key="17">
    <source>
        <dbReference type="Proteomes" id="UP001620645"/>
    </source>
</evidence>
<feature type="domain" description="Protein kinase" evidence="14">
    <location>
        <begin position="14"/>
        <end position="272"/>
    </location>
</feature>
<feature type="region of interest" description="Disordered" evidence="13">
    <location>
        <begin position="407"/>
        <end position="444"/>
    </location>
</feature>
<evidence type="ECO:0000256" key="7">
    <source>
        <dbReference type="ARBA" id="ARBA00022777"/>
    </source>
</evidence>
<dbReference type="AlphaFoldDB" id="A0ABD2IZZ0"/>
<evidence type="ECO:0000256" key="11">
    <source>
        <dbReference type="PIRSR" id="PIRSR038172-2"/>
    </source>
</evidence>
<comment type="function">
    <text evidence="9">Serine/threonine kinase that plays a role in the response to environmental stress. Appears to act upstream of the JUN N-terminal pathway.</text>
</comment>
<evidence type="ECO:0000256" key="8">
    <source>
        <dbReference type="ARBA" id="ARBA00022840"/>
    </source>
</evidence>
<dbReference type="Proteomes" id="UP001620645">
    <property type="component" value="Unassembled WGS sequence"/>
</dbReference>
<keyword evidence="7 9" id="KW-0418">Kinase</keyword>
<dbReference type="InterPro" id="IPR011009">
    <property type="entry name" value="Kinase-like_dom_sf"/>
</dbReference>
<evidence type="ECO:0000256" key="1">
    <source>
        <dbReference type="ARBA" id="ARBA00001946"/>
    </source>
</evidence>
<evidence type="ECO:0000256" key="12">
    <source>
        <dbReference type="PROSITE-ProRule" id="PRU10141"/>
    </source>
</evidence>
<evidence type="ECO:0000256" key="4">
    <source>
        <dbReference type="ARBA" id="ARBA00022553"/>
    </source>
</evidence>
<dbReference type="FunFam" id="1.10.510.10:FF:000031">
    <property type="entry name" value="Mitogen-activated protein kinase kinase kinase kinase"/>
    <property type="match status" value="1"/>
</dbReference>
<evidence type="ECO:0000259" key="15">
    <source>
        <dbReference type="PROSITE" id="PS50219"/>
    </source>
</evidence>
<gene>
    <name evidence="16" type="ORF">niasHS_011032</name>
</gene>
<feature type="domain" description="CNH" evidence="15">
    <location>
        <begin position="561"/>
        <end position="943"/>
    </location>
</feature>
<dbReference type="InterPro" id="IPR050629">
    <property type="entry name" value="STE20/SPS1-PAK"/>
</dbReference>
<organism evidence="16 17">
    <name type="scientific">Heterodera schachtii</name>
    <name type="common">Sugarbeet cyst nematode worm</name>
    <name type="synonym">Tylenchus schachtii</name>
    <dbReference type="NCBI Taxonomy" id="97005"/>
    <lineage>
        <taxon>Eukaryota</taxon>
        <taxon>Metazoa</taxon>
        <taxon>Ecdysozoa</taxon>
        <taxon>Nematoda</taxon>
        <taxon>Chromadorea</taxon>
        <taxon>Rhabditida</taxon>
        <taxon>Tylenchina</taxon>
        <taxon>Tylenchomorpha</taxon>
        <taxon>Tylenchoidea</taxon>
        <taxon>Heteroderidae</taxon>
        <taxon>Heteroderinae</taxon>
        <taxon>Heterodera</taxon>
    </lineage>
</organism>
<dbReference type="PROSITE" id="PS00107">
    <property type="entry name" value="PROTEIN_KINASE_ATP"/>
    <property type="match status" value="1"/>
</dbReference>
<evidence type="ECO:0000259" key="14">
    <source>
        <dbReference type="PROSITE" id="PS50011"/>
    </source>
</evidence>
<evidence type="ECO:0000256" key="10">
    <source>
        <dbReference type="PIRSR" id="PIRSR038172-1"/>
    </source>
</evidence>
<feature type="active site" description="Proton acceptor" evidence="10">
    <location>
        <position position="134"/>
    </location>
</feature>
<reference evidence="16 17" key="1">
    <citation type="submission" date="2024-10" db="EMBL/GenBank/DDBJ databases">
        <authorList>
            <person name="Kim D."/>
        </authorList>
    </citation>
    <scope>NUCLEOTIDE SEQUENCE [LARGE SCALE GENOMIC DNA]</scope>
    <source>
        <strain evidence="16">Taebaek</strain>
    </source>
</reference>
<dbReference type="InterPro" id="IPR021160">
    <property type="entry name" value="MAPKKKK"/>
</dbReference>
<comment type="caution">
    <text evidence="16">The sequence shown here is derived from an EMBL/GenBank/DDBJ whole genome shotgun (WGS) entry which is preliminary data.</text>
</comment>
<keyword evidence="17" id="KW-1185">Reference proteome</keyword>
<keyword evidence="5 9" id="KW-0808">Transferase</keyword>
<dbReference type="CDD" id="cd06613">
    <property type="entry name" value="STKc_MAP4K3_like"/>
    <property type="match status" value="1"/>
</dbReference>
<evidence type="ECO:0000256" key="9">
    <source>
        <dbReference type="PIRNR" id="PIRNR038172"/>
    </source>
</evidence>
<dbReference type="PANTHER" id="PTHR48012:SF18">
    <property type="entry name" value="HAPPYHOUR, ISOFORM A"/>
    <property type="match status" value="1"/>
</dbReference>
<dbReference type="GO" id="GO:0035556">
    <property type="term" value="P:intracellular signal transduction"/>
    <property type="evidence" value="ECO:0007669"/>
    <property type="project" value="UniProtKB-UniRule"/>
</dbReference>
<dbReference type="EC" id="2.7.11.1" evidence="9"/>
<comment type="cofactor">
    <cofactor evidence="1 9">
        <name>Mg(2+)</name>
        <dbReference type="ChEBI" id="CHEBI:18420"/>
    </cofactor>
</comment>
<dbReference type="InterPro" id="IPR000719">
    <property type="entry name" value="Prot_kinase_dom"/>
</dbReference>
<feature type="binding site" evidence="11 12">
    <location>
        <position position="43"/>
    </location>
    <ligand>
        <name>ATP</name>
        <dbReference type="ChEBI" id="CHEBI:30616"/>
    </ligand>
</feature>
<sequence length="994" mass="112263">MHNAIRRADPSGDYELLQRVGSGSYGEVFKARDVRSGEFAAIKIVKLETGDNFADIQQEILVLKECVHRNIISYYGSYLKRDRLWIVMEYCSGGSLQDIYEMIGPLAELQIAFICRETLHGLKYLHQRGKIHRDVKGANILLTHNGDVKLADFGIAAQITATIGKRKSFIGSPYWMAPEVANVERSGGYGSECDVWAVGITAIELAELKPPYYYLSPLQVLSQMTKSSYKIPKLKDKKNWSSAFSSFIKSCLTKNPKKRPSPEKLLTADPFVSGALSARLTRELLDRVNHPEHFYQTNATDGNEQLQIEVEMAVNPSYEMIYKQQLEFESEQENFEALARRRVSQHHQRVNAFTVATTPPSSCSACSSHERLHFGADDEEVFLMETVENGHDDTRQQSYHTERTLLASQGEEDERNGDDTLQQEESTVNHQSPMKKAPPNNARVARRPRDLRGLFPRAHRPISSASEQPTTQLKSNRLFARIDESFRSRWLKLRSKSTSMVNITGISSSKAPPFSHGTPWANRHHIHQPFQSRPMTCCFGMVPTPQVTMGACFVSLLHNIPIHVNCCAQYFHPANRKQFMIIGAEQGIFAMDLTHLTTEEEALFQLHERRCTWLYVVNDTLTALQGKTPYLYRHEMLQLFQQELITQKLAKSLDKLPQKLKPKALMSTLRMPETRDCYQCNVERSINDENLYLCCAVPHAVLLFQWYEPLSRFVHLKRVQLDKLSTPYTDLQHPHKPFNLVFRSGAANSDLPMVCIGISRALTSPVGTAQELLRELRTNLQKDKFELQLVDFNGTDSTVNNMNDMYSAALFGDCSSDDEIIGSWQRGCHAVSPRSTSSLRTIWRWREKLENVVTLKQLDKETLFIAHDNQIIITDFNGTEKNTDLMQTSFSFDFSLEYAIPLSDSVLAFHKHGVVGKSLFTGAVTQDLNDPTKLYKLVGQDSLVVLKVAKCRTALSPNECISTDGFGGNGGQSSVGEEVSICVLTGHVSTMTPP</sequence>
<feature type="binding site" evidence="11">
    <location>
        <begin position="20"/>
        <end position="28"/>
    </location>
    <ligand>
        <name>ATP</name>
        <dbReference type="ChEBI" id="CHEBI:30616"/>
    </ligand>
</feature>
<dbReference type="InterPro" id="IPR001180">
    <property type="entry name" value="CNH_dom"/>
</dbReference>